<keyword evidence="1" id="KW-0472">Membrane</keyword>
<organism evidence="2 3">
    <name type="scientific">Methanococcus maripaludis KA1</name>
    <dbReference type="NCBI Taxonomy" id="637914"/>
    <lineage>
        <taxon>Archaea</taxon>
        <taxon>Methanobacteriati</taxon>
        <taxon>Methanobacteriota</taxon>
        <taxon>Methanomada group</taxon>
        <taxon>Methanococci</taxon>
        <taxon>Methanococcales</taxon>
        <taxon>Methanococcaceae</taxon>
        <taxon>Methanococcus</taxon>
    </lineage>
</organism>
<dbReference type="GeneID" id="37875365"/>
<protein>
    <submittedName>
        <fullName evidence="2">Uncharacterized protein</fullName>
    </submittedName>
</protein>
<accession>A0A2Z5PHX6</accession>
<dbReference type="AlphaFoldDB" id="A0A2Z5PHX6"/>
<sequence length="125" mass="14147">MNVILILTLVVFALSFRKVCNNIINDFLGYENSQNNKFIDVAQSVLLISSVVFYFAFVVFLGKGLSTFEVFQSQSFEIKIISILILPIIAMYLVSVFLSKQAVNYSLKKGLIKKTDVKKKILPEN</sequence>
<keyword evidence="1" id="KW-1133">Transmembrane helix</keyword>
<dbReference type="Proteomes" id="UP000264208">
    <property type="component" value="Chromosome"/>
</dbReference>
<evidence type="ECO:0000313" key="2">
    <source>
        <dbReference type="EMBL" id="BAP61005.1"/>
    </source>
</evidence>
<evidence type="ECO:0000256" key="1">
    <source>
        <dbReference type="SAM" id="Phobius"/>
    </source>
</evidence>
<reference evidence="2 3" key="1">
    <citation type="submission" date="2009-06" db="EMBL/GenBank/DDBJ databases">
        <title>Molecular Evidence for Microbiologically Influenced Corrosion from genome of Methanogen.</title>
        <authorList>
            <person name="Ito N."/>
            <person name="Tsurumaru H."/>
            <person name="Shimizu A."/>
            <person name="Harada T."/>
            <person name="Hosoyama A."/>
            <person name="Horikawa H."/>
            <person name="Wakai S."/>
            <person name="Sasaki K."/>
            <person name="Nishijima K."/>
            <person name="Ataku H."/>
            <person name="Yamazaki J."/>
            <person name="Mise M."/>
            <person name="Yamazaki S."/>
            <person name="Tanikawa S."/>
            <person name="Harayama S."/>
            <person name="Fujita N."/>
        </authorList>
    </citation>
    <scope>NUCLEOTIDE SEQUENCE [LARGE SCALE GENOMIC DNA]</scope>
    <source>
        <strain evidence="3">KA1 ( NBRC 102054)</strain>
    </source>
</reference>
<dbReference type="RefSeq" id="WP_119720890.1">
    <property type="nucleotide sequence ID" value="NZ_AP011526.1"/>
</dbReference>
<keyword evidence="1" id="KW-0812">Transmembrane</keyword>
<name>A0A2Z5PHX6_METMI</name>
<gene>
    <name evidence="2" type="ORF">MMKA1_08880</name>
</gene>
<dbReference type="KEGG" id="mmak:MMKA1_08880"/>
<feature type="transmembrane region" description="Helical" evidence="1">
    <location>
        <begin position="41"/>
        <end position="60"/>
    </location>
</feature>
<proteinExistence type="predicted"/>
<dbReference type="EMBL" id="AP011526">
    <property type="protein sequence ID" value="BAP61005.1"/>
    <property type="molecule type" value="Genomic_DNA"/>
</dbReference>
<feature type="transmembrane region" description="Helical" evidence="1">
    <location>
        <begin position="80"/>
        <end position="98"/>
    </location>
</feature>
<evidence type="ECO:0000313" key="3">
    <source>
        <dbReference type="Proteomes" id="UP000264208"/>
    </source>
</evidence>